<feature type="transmembrane region" description="Helical" evidence="1">
    <location>
        <begin position="12"/>
        <end position="36"/>
    </location>
</feature>
<proteinExistence type="predicted"/>
<dbReference type="Pfam" id="PF18936">
    <property type="entry name" value="DUF5684"/>
    <property type="match status" value="1"/>
</dbReference>
<gene>
    <name evidence="2" type="ORF">FF011L_16790</name>
</gene>
<evidence type="ECO:0000256" key="1">
    <source>
        <dbReference type="SAM" id="Phobius"/>
    </source>
</evidence>
<reference evidence="2 3" key="1">
    <citation type="submission" date="2019-02" db="EMBL/GenBank/DDBJ databases">
        <title>Deep-cultivation of Planctomycetes and their phenomic and genomic characterization uncovers novel biology.</title>
        <authorList>
            <person name="Wiegand S."/>
            <person name="Jogler M."/>
            <person name="Boedeker C."/>
            <person name="Pinto D."/>
            <person name="Vollmers J."/>
            <person name="Rivas-Marin E."/>
            <person name="Kohn T."/>
            <person name="Peeters S.H."/>
            <person name="Heuer A."/>
            <person name="Rast P."/>
            <person name="Oberbeckmann S."/>
            <person name="Bunk B."/>
            <person name="Jeske O."/>
            <person name="Meyerdierks A."/>
            <person name="Storesund J.E."/>
            <person name="Kallscheuer N."/>
            <person name="Luecker S."/>
            <person name="Lage O.M."/>
            <person name="Pohl T."/>
            <person name="Merkel B.J."/>
            <person name="Hornburger P."/>
            <person name="Mueller R.-W."/>
            <person name="Bruemmer F."/>
            <person name="Labrenz M."/>
            <person name="Spormann A.M."/>
            <person name="Op den Camp H."/>
            <person name="Overmann J."/>
            <person name="Amann R."/>
            <person name="Jetten M.S.M."/>
            <person name="Mascher T."/>
            <person name="Medema M.H."/>
            <person name="Devos D.P."/>
            <person name="Kaster A.-K."/>
            <person name="Ovreas L."/>
            <person name="Rohde M."/>
            <person name="Galperin M.Y."/>
            <person name="Jogler C."/>
        </authorList>
    </citation>
    <scope>NUCLEOTIDE SEQUENCE [LARGE SCALE GENOMIC DNA]</scope>
    <source>
        <strain evidence="2 3">FF011L</strain>
    </source>
</reference>
<keyword evidence="3" id="KW-1185">Reference proteome</keyword>
<name>A0A517MDF6_9BACT</name>
<dbReference type="KEGG" id="rml:FF011L_16790"/>
<dbReference type="Proteomes" id="UP000320672">
    <property type="component" value="Chromosome"/>
</dbReference>
<protein>
    <recommendedName>
        <fullName evidence="4">Signal peptidase I</fullName>
    </recommendedName>
</protein>
<feature type="transmembrane region" description="Helical" evidence="1">
    <location>
        <begin position="71"/>
        <end position="91"/>
    </location>
</feature>
<feature type="transmembrane region" description="Helical" evidence="1">
    <location>
        <begin position="103"/>
        <end position="121"/>
    </location>
</feature>
<organism evidence="2 3">
    <name type="scientific">Roseimaritima multifibrata</name>
    <dbReference type="NCBI Taxonomy" id="1930274"/>
    <lineage>
        <taxon>Bacteria</taxon>
        <taxon>Pseudomonadati</taxon>
        <taxon>Planctomycetota</taxon>
        <taxon>Planctomycetia</taxon>
        <taxon>Pirellulales</taxon>
        <taxon>Pirellulaceae</taxon>
        <taxon>Roseimaritima</taxon>
    </lineage>
</organism>
<dbReference type="AlphaFoldDB" id="A0A517MDF6"/>
<sequence length="138" mass="14924">MDQQLNNGDAAAGIVGAICGLVIFVIYIAVLILVIAGMWKVFVKAGKPGWAAIVPIYNIIVLLEIAKRPLWWVVLFFIPLVNFIIAILVSLDVAKYFGKSQAFGLGLAFLGPIFFPILGFGDARYLGNSQQAPPPTSF</sequence>
<keyword evidence="1" id="KW-0812">Transmembrane</keyword>
<dbReference type="RefSeq" id="WP_218933079.1">
    <property type="nucleotide sequence ID" value="NZ_CP036262.1"/>
</dbReference>
<keyword evidence="1" id="KW-0472">Membrane</keyword>
<keyword evidence="1" id="KW-1133">Transmembrane helix</keyword>
<dbReference type="InterPro" id="IPR043739">
    <property type="entry name" value="DUF5684"/>
</dbReference>
<feature type="transmembrane region" description="Helical" evidence="1">
    <location>
        <begin position="48"/>
        <end position="65"/>
    </location>
</feature>
<dbReference type="EMBL" id="CP036262">
    <property type="protein sequence ID" value="QDS92924.1"/>
    <property type="molecule type" value="Genomic_DNA"/>
</dbReference>
<evidence type="ECO:0000313" key="2">
    <source>
        <dbReference type="EMBL" id="QDS92924.1"/>
    </source>
</evidence>
<evidence type="ECO:0000313" key="3">
    <source>
        <dbReference type="Proteomes" id="UP000320672"/>
    </source>
</evidence>
<evidence type="ECO:0008006" key="4">
    <source>
        <dbReference type="Google" id="ProtNLM"/>
    </source>
</evidence>
<accession>A0A517MDF6</accession>